<name>A0ACB5S4W4_9PEZI</name>
<dbReference type="Proteomes" id="UP001165186">
    <property type="component" value="Unassembled WGS sequence"/>
</dbReference>
<gene>
    <name evidence="1" type="primary">g11073</name>
    <name evidence="1" type="ORF">NpPPO83_00011073</name>
</gene>
<evidence type="ECO:0000313" key="2">
    <source>
        <dbReference type="Proteomes" id="UP001165186"/>
    </source>
</evidence>
<dbReference type="EMBL" id="BSXG01000041">
    <property type="protein sequence ID" value="GME27830.1"/>
    <property type="molecule type" value="Genomic_DNA"/>
</dbReference>
<reference evidence="1" key="1">
    <citation type="submission" date="2024-09" db="EMBL/GenBank/DDBJ databases">
        <title>Draft Genome Sequences of Neofusicoccum parvum.</title>
        <authorList>
            <person name="Ashida A."/>
            <person name="Camagna M."/>
            <person name="Tanaka A."/>
            <person name="Takemoto D."/>
        </authorList>
    </citation>
    <scope>NUCLEOTIDE SEQUENCE</scope>
    <source>
        <strain evidence="1">PPO83</strain>
    </source>
</reference>
<proteinExistence type="predicted"/>
<sequence>MSRSADPGHFFQTSSALSESARKAEKSKNTAGDPIKLSSKLLAVAADPLDDGAVYVAEAAGNTHEITHTFTGPTAPLTSLAVSPKSSLLFAGCWDKTIWAWPLGGSASSTRGTARFAHGHADFVKAVLAFSLGGRDLLVSGGADAAVCVWDVASGALLHKLAGHARGVLALALDPASHTTRLARAAPAVSVVSAGSDREIRAWRLTADRAWQIPVGGAGAEEEGEEAAAVVVEPLIAHETGVDALCFDAGDDLWTASADREAKCLARAGGWKADTALKHPDFVRDVVVDDVGGWVVTACRDEGVRVWEKGSGKLFHTFDGHFEEVTGLALLGGQVLVSVSIDATVRRWSLKGPELKRAKEEAERLKEGKVEEDAEGKKELLTEEEERELAELMEEDD</sequence>
<protein>
    <submittedName>
        <fullName evidence="1">WD repeat containing protein</fullName>
    </submittedName>
</protein>
<evidence type="ECO:0000313" key="1">
    <source>
        <dbReference type="EMBL" id="GME27830.1"/>
    </source>
</evidence>
<accession>A0ACB5S4W4</accession>
<keyword evidence="2" id="KW-1185">Reference proteome</keyword>
<organism evidence="1 2">
    <name type="scientific">Neofusicoccum parvum</name>
    <dbReference type="NCBI Taxonomy" id="310453"/>
    <lineage>
        <taxon>Eukaryota</taxon>
        <taxon>Fungi</taxon>
        <taxon>Dikarya</taxon>
        <taxon>Ascomycota</taxon>
        <taxon>Pezizomycotina</taxon>
        <taxon>Dothideomycetes</taxon>
        <taxon>Dothideomycetes incertae sedis</taxon>
        <taxon>Botryosphaeriales</taxon>
        <taxon>Botryosphaeriaceae</taxon>
        <taxon>Neofusicoccum</taxon>
    </lineage>
</organism>
<comment type="caution">
    <text evidence="1">The sequence shown here is derived from an EMBL/GenBank/DDBJ whole genome shotgun (WGS) entry which is preliminary data.</text>
</comment>